<dbReference type="Gene3D" id="3.30.450.330">
    <property type="match status" value="1"/>
</dbReference>
<evidence type="ECO:0000256" key="4">
    <source>
        <dbReference type="SAM" id="Phobius"/>
    </source>
</evidence>
<evidence type="ECO:0000256" key="1">
    <source>
        <dbReference type="ARBA" id="ARBA00004370"/>
    </source>
</evidence>
<reference evidence="7" key="1">
    <citation type="submission" date="2019-09" db="EMBL/GenBank/DDBJ databases">
        <authorList>
            <person name="Li J."/>
        </authorList>
    </citation>
    <scope>NUCLEOTIDE SEQUENCE [LARGE SCALE GENOMIC DNA]</scope>
    <source>
        <strain evidence="7">JCM 14732</strain>
    </source>
</reference>
<feature type="transmembrane region" description="Helical" evidence="4">
    <location>
        <begin position="12"/>
        <end position="31"/>
    </location>
</feature>
<accession>A0A5M4FI54</accession>
<evidence type="ECO:0000256" key="3">
    <source>
        <dbReference type="ARBA" id="ARBA00023136"/>
    </source>
</evidence>
<dbReference type="Gene3D" id="3.90.1310.10">
    <property type="entry name" value="Penicillin-binding protein 2a (Domain 2)"/>
    <property type="match status" value="1"/>
</dbReference>
<dbReference type="GO" id="GO:0008658">
    <property type="term" value="F:penicillin binding"/>
    <property type="evidence" value="ECO:0007669"/>
    <property type="project" value="InterPro"/>
</dbReference>
<dbReference type="InterPro" id="IPR050515">
    <property type="entry name" value="Beta-lactam/transpept"/>
</dbReference>
<name>A0A5M4FI54_9ACTN</name>
<dbReference type="Gene3D" id="3.40.710.10">
    <property type="entry name" value="DD-peptidase/beta-lactamase superfamily"/>
    <property type="match status" value="1"/>
</dbReference>
<gene>
    <name evidence="7" type="ORF">ESP70_002985</name>
</gene>
<keyword evidence="8" id="KW-1185">Reference proteome</keyword>
<dbReference type="PANTHER" id="PTHR30627:SF1">
    <property type="entry name" value="PEPTIDOGLYCAN D,D-TRANSPEPTIDASE FTSI"/>
    <property type="match status" value="1"/>
</dbReference>
<dbReference type="OrthoDB" id="9789078at2"/>
<evidence type="ECO:0000256" key="2">
    <source>
        <dbReference type="ARBA" id="ARBA00007171"/>
    </source>
</evidence>
<evidence type="ECO:0000313" key="8">
    <source>
        <dbReference type="Proteomes" id="UP000380867"/>
    </source>
</evidence>
<dbReference type="GO" id="GO:0005886">
    <property type="term" value="C:plasma membrane"/>
    <property type="evidence" value="ECO:0007669"/>
    <property type="project" value="TreeGrafter"/>
</dbReference>
<evidence type="ECO:0000259" key="5">
    <source>
        <dbReference type="Pfam" id="PF00905"/>
    </source>
</evidence>
<dbReference type="Proteomes" id="UP000380867">
    <property type="component" value="Unassembled WGS sequence"/>
</dbReference>
<dbReference type="SUPFAM" id="SSF56519">
    <property type="entry name" value="Penicillin binding protein dimerisation domain"/>
    <property type="match status" value="1"/>
</dbReference>
<comment type="similarity">
    <text evidence="2">Belongs to the transpeptidase family.</text>
</comment>
<organism evidence="7 8">
    <name type="scientific">Aeromicrobium ginsengisoli</name>
    <dbReference type="NCBI Taxonomy" id="363867"/>
    <lineage>
        <taxon>Bacteria</taxon>
        <taxon>Bacillati</taxon>
        <taxon>Actinomycetota</taxon>
        <taxon>Actinomycetes</taxon>
        <taxon>Propionibacteriales</taxon>
        <taxon>Nocardioidaceae</taxon>
        <taxon>Aeromicrobium</taxon>
    </lineage>
</organism>
<feature type="domain" description="Penicillin-binding protein transpeptidase" evidence="5">
    <location>
        <begin position="252"/>
        <end position="560"/>
    </location>
</feature>
<dbReference type="InterPro" id="IPR001460">
    <property type="entry name" value="PCN-bd_Tpept"/>
</dbReference>
<dbReference type="Pfam" id="PF03717">
    <property type="entry name" value="PBP_dimer"/>
    <property type="match status" value="1"/>
</dbReference>
<dbReference type="InterPro" id="IPR012338">
    <property type="entry name" value="Beta-lactam/transpept-like"/>
</dbReference>
<comment type="caution">
    <text evidence="7">The sequence shown here is derived from an EMBL/GenBank/DDBJ whole genome shotgun (WGS) entry which is preliminary data.</text>
</comment>
<dbReference type="EMBL" id="SDPQ02000001">
    <property type="protein sequence ID" value="KAA1399741.1"/>
    <property type="molecule type" value="Genomic_DNA"/>
</dbReference>
<dbReference type="InterPro" id="IPR036138">
    <property type="entry name" value="PBP_dimer_sf"/>
</dbReference>
<dbReference type="Pfam" id="PF00905">
    <property type="entry name" value="Transpeptidase"/>
    <property type="match status" value="1"/>
</dbReference>
<dbReference type="InterPro" id="IPR005311">
    <property type="entry name" value="PBP_dimer"/>
</dbReference>
<keyword evidence="4" id="KW-0812">Transmembrane</keyword>
<dbReference type="RefSeq" id="WP_149687873.1">
    <property type="nucleotide sequence ID" value="NZ_SDPQ02000001.1"/>
</dbReference>
<feature type="domain" description="Penicillin-binding protein dimerisation" evidence="6">
    <location>
        <begin position="55"/>
        <end position="203"/>
    </location>
</feature>
<dbReference type="AlphaFoldDB" id="A0A5M4FI54"/>
<keyword evidence="4" id="KW-1133">Transmembrane helix</keyword>
<dbReference type="SUPFAM" id="SSF56601">
    <property type="entry name" value="beta-lactamase/transpeptidase-like"/>
    <property type="match status" value="1"/>
</dbReference>
<comment type="subcellular location">
    <subcellularLocation>
        <location evidence="1">Membrane</location>
    </subcellularLocation>
</comment>
<proteinExistence type="inferred from homology"/>
<sequence length="583" mass="61753">MSASKTVSRRRLRVCLAMIVGVFSVFGVRLFQIQGLDASAYAAQAIEDGTAKSTVPAPRGDILDRNGAELATSVDGLTLTADPSMTSADAPQIARILREKLGSRIDYFDTIDKLRTPNKRFVYLIRDVPAWTAKKALTAIAEANLTGVFSEKETLRTYPGGKLAANLLGYVNGTGKGVAGIEQEYDKTLTGTDGASTYEVDPNTGVRIPMADSTVTKMVPGRNVTTTIDRDLQWYADQRLADAVRESSSDWGLAITMDTKTCQIVQMSQAPTFDADDGSGMVDSNTVSRAVQNVYEPGSVMKTVTMAALADQGKIASDTPIVVPSGMDIDGFHIGDYWEHGTIHLTAAGVIAKSSNLGTIVASQQMSNATMYNYFRKFGFGQMSGVNLPGESDGILKNGKDWTKANHATIAFGQGISVTALQMVRAVGAIANAGKMCEPSVVSSTTGADGKQVKIPAAPTKRVVSKDAAATVTRMMEAVTAPDGTAPAAAIKGYRVAGKTGTAWRVDPATGRYIRGQNTVSFMGFAPADNPRFLTYIVLDKPYSNAGGGSTAGPVFHDIMSMALERFGVAPTGSKSPKVAQTW</sequence>
<dbReference type="PANTHER" id="PTHR30627">
    <property type="entry name" value="PEPTIDOGLYCAN D,D-TRANSPEPTIDASE"/>
    <property type="match status" value="1"/>
</dbReference>
<dbReference type="GO" id="GO:0071555">
    <property type="term" value="P:cell wall organization"/>
    <property type="evidence" value="ECO:0007669"/>
    <property type="project" value="TreeGrafter"/>
</dbReference>
<evidence type="ECO:0000259" key="6">
    <source>
        <dbReference type="Pfam" id="PF03717"/>
    </source>
</evidence>
<keyword evidence="3 4" id="KW-0472">Membrane</keyword>
<protein>
    <submittedName>
        <fullName evidence="7">Penicillin-binding protein 2</fullName>
    </submittedName>
</protein>
<evidence type="ECO:0000313" key="7">
    <source>
        <dbReference type="EMBL" id="KAA1399741.1"/>
    </source>
</evidence>